<dbReference type="InterPro" id="IPR004839">
    <property type="entry name" value="Aminotransferase_I/II_large"/>
</dbReference>
<keyword evidence="3" id="KW-0808">Transferase</keyword>
<protein>
    <submittedName>
        <fullName evidence="3">Pyridoxal phosphate-dependent aminotransferase</fullName>
    </submittedName>
</protein>
<proteinExistence type="predicted"/>
<dbReference type="SUPFAM" id="SSF53383">
    <property type="entry name" value="PLP-dependent transferases"/>
    <property type="match status" value="1"/>
</dbReference>
<evidence type="ECO:0000256" key="1">
    <source>
        <dbReference type="SAM" id="MobiDB-lite"/>
    </source>
</evidence>
<gene>
    <name evidence="3" type="ORF">HYZ11_11925</name>
</gene>
<dbReference type="Gene3D" id="3.40.640.10">
    <property type="entry name" value="Type I PLP-dependent aspartate aminotransferase-like (Major domain)"/>
    <property type="match status" value="1"/>
</dbReference>
<evidence type="ECO:0000259" key="2">
    <source>
        <dbReference type="Pfam" id="PF00155"/>
    </source>
</evidence>
<keyword evidence="3" id="KW-0032">Aminotransferase</keyword>
<dbReference type="GO" id="GO:0008483">
    <property type="term" value="F:transaminase activity"/>
    <property type="evidence" value="ECO:0007669"/>
    <property type="project" value="UniProtKB-KW"/>
</dbReference>
<dbReference type="CDD" id="cd00609">
    <property type="entry name" value="AAT_like"/>
    <property type="match status" value="1"/>
</dbReference>
<dbReference type="InterPro" id="IPR015424">
    <property type="entry name" value="PyrdxlP-dep_Trfase"/>
</dbReference>
<dbReference type="PANTHER" id="PTHR45744:SF2">
    <property type="entry name" value="TYROSINE AMINOTRANSFERASE"/>
    <property type="match status" value="1"/>
</dbReference>
<evidence type="ECO:0000313" key="3">
    <source>
        <dbReference type="EMBL" id="MBI3128305.1"/>
    </source>
</evidence>
<dbReference type="InterPro" id="IPR015421">
    <property type="entry name" value="PyrdxlP-dep_Trfase_major"/>
</dbReference>
<dbReference type="EMBL" id="JACPUR010000027">
    <property type="protein sequence ID" value="MBI3128305.1"/>
    <property type="molecule type" value="Genomic_DNA"/>
</dbReference>
<organism evidence="3 4">
    <name type="scientific">Tectimicrobiota bacterium</name>
    <dbReference type="NCBI Taxonomy" id="2528274"/>
    <lineage>
        <taxon>Bacteria</taxon>
        <taxon>Pseudomonadati</taxon>
        <taxon>Nitrospinota/Tectimicrobiota group</taxon>
        <taxon>Candidatus Tectimicrobiota</taxon>
    </lineage>
</organism>
<feature type="compositionally biased region" description="Low complexity" evidence="1">
    <location>
        <begin position="47"/>
        <end position="60"/>
    </location>
</feature>
<accession>A0A932MN39</accession>
<reference evidence="3" key="1">
    <citation type="submission" date="2020-07" db="EMBL/GenBank/DDBJ databases">
        <title>Huge and variable diversity of episymbiotic CPR bacteria and DPANN archaea in groundwater ecosystems.</title>
        <authorList>
            <person name="He C.Y."/>
            <person name="Keren R."/>
            <person name="Whittaker M."/>
            <person name="Farag I.F."/>
            <person name="Doudna J."/>
            <person name="Cate J.H.D."/>
            <person name="Banfield J.F."/>
        </authorList>
    </citation>
    <scope>NUCLEOTIDE SEQUENCE</scope>
    <source>
        <strain evidence="3">NC_groundwater_763_Ag_S-0.2um_68_21</strain>
    </source>
</reference>
<feature type="domain" description="Aminotransferase class I/classII large" evidence="2">
    <location>
        <begin position="75"/>
        <end position="370"/>
    </location>
</feature>
<dbReference type="AlphaFoldDB" id="A0A932MN39"/>
<dbReference type="PANTHER" id="PTHR45744">
    <property type="entry name" value="TYROSINE AMINOTRANSFERASE"/>
    <property type="match status" value="1"/>
</dbReference>
<dbReference type="Pfam" id="PF00155">
    <property type="entry name" value="Aminotran_1_2"/>
    <property type="match status" value="1"/>
</dbReference>
<dbReference type="GO" id="GO:0030170">
    <property type="term" value="F:pyridoxal phosphate binding"/>
    <property type="evidence" value="ECO:0007669"/>
    <property type="project" value="InterPro"/>
</dbReference>
<sequence length="401" mass="43403">MSESRAPRFSTRWADEPRPNRLALLVEAKKKAGVALHDLTNTNPTKAGLSAAGGLSLPAPAATPSPAPPAPPYEPDPRGLPAAREAVARYYAEVGARVSPENIFLTASTSEAYGFLFKLLTDPGDNILFPAPSYPLFEHLARMESIEARPCPLARRPDGGWAYSAEAILSARNDRTRAVCLVSPNNPTGTTPDGNAWNAVQAACEKEGLPLILDEVFADYAWNGARPVFPRREPAVPVFVLNGLSKVLCAPQLKLAWILLHAPMDMKPPVRERLDLICDTYLSVNEPVQRALPALLPRRKEVQAQVRARLAENRMILRSLPTGGHLRPLPGDGGWSQVIALPDGTDEEDFALRLLDGANVLVQPGYFYDIEEGAHFVVSLLSFPRELAQGLAAAAAILKNG</sequence>
<dbReference type="Proteomes" id="UP000782312">
    <property type="component" value="Unassembled WGS sequence"/>
</dbReference>
<name>A0A932MN39_UNCTE</name>
<feature type="region of interest" description="Disordered" evidence="1">
    <location>
        <begin position="37"/>
        <end position="77"/>
    </location>
</feature>
<comment type="caution">
    <text evidence="3">The sequence shown here is derived from an EMBL/GenBank/DDBJ whole genome shotgun (WGS) entry which is preliminary data.</text>
</comment>
<feature type="compositionally biased region" description="Pro residues" evidence="1">
    <location>
        <begin position="61"/>
        <end position="74"/>
    </location>
</feature>
<evidence type="ECO:0000313" key="4">
    <source>
        <dbReference type="Proteomes" id="UP000782312"/>
    </source>
</evidence>